<reference evidence="3" key="1">
    <citation type="journal article" date="2019" name="Int. J. Syst. Evol. Microbiol.">
        <title>The Global Catalogue of Microorganisms (GCM) 10K type strain sequencing project: providing services to taxonomists for standard genome sequencing and annotation.</title>
        <authorList>
            <consortium name="The Broad Institute Genomics Platform"/>
            <consortium name="The Broad Institute Genome Sequencing Center for Infectious Disease"/>
            <person name="Wu L."/>
            <person name="Ma J."/>
        </authorList>
    </citation>
    <scope>NUCLEOTIDE SEQUENCE [LARGE SCALE GENOMIC DNA]</scope>
    <source>
        <strain evidence="3">CGMCC 4.7371</strain>
    </source>
</reference>
<dbReference type="EMBL" id="BMNI01000001">
    <property type="protein sequence ID" value="GGO84927.1"/>
    <property type="molecule type" value="Genomic_DNA"/>
</dbReference>
<feature type="region of interest" description="Disordered" evidence="1">
    <location>
        <begin position="1"/>
        <end position="53"/>
    </location>
</feature>
<accession>A0ABQ2N548</accession>
<proteinExistence type="predicted"/>
<organism evidence="2 3">
    <name type="scientific">Nocardioides phosphati</name>
    <dbReference type="NCBI Taxonomy" id="1867775"/>
    <lineage>
        <taxon>Bacteria</taxon>
        <taxon>Bacillati</taxon>
        <taxon>Actinomycetota</taxon>
        <taxon>Actinomycetes</taxon>
        <taxon>Propionibacteriales</taxon>
        <taxon>Nocardioidaceae</taxon>
        <taxon>Nocardioides</taxon>
    </lineage>
</organism>
<evidence type="ECO:0000313" key="3">
    <source>
        <dbReference type="Proteomes" id="UP000655410"/>
    </source>
</evidence>
<name>A0ABQ2N548_9ACTN</name>
<comment type="caution">
    <text evidence="2">The sequence shown here is derived from an EMBL/GenBank/DDBJ whole genome shotgun (WGS) entry which is preliminary data.</text>
</comment>
<feature type="region of interest" description="Disordered" evidence="1">
    <location>
        <begin position="80"/>
        <end position="100"/>
    </location>
</feature>
<feature type="compositionally biased region" description="Polar residues" evidence="1">
    <location>
        <begin position="43"/>
        <end position="53"/>
    </location>
</feature>
<keyword evidence="3" id="KW-1185">Reference proteome</keyword>
<sequence length="100" mass="10563">MSSPNALRMRRSLAGSAGAQQPEPEENLIRPVSPPYASRARNNRTGTPTTTAMESTLGERVAGFFDGAADSRVEGNVARHLDTAATGVDDDAHRDRGTAP</sequence>
<dbReference type="Proteomes" id="UP000655410">
    <property type="component" value="Unassembled WGS sequence"/>
</dbReference>
<evidence type="ECO:0000313" key="2">
    <source>
        <dbReference type="EMBL" id="GGO84927.1"/>
    </source>
</evidence>
<gene>
    <name evidence="2" type="ORF">GCM10011584_03660</name>
</gene>
<protein>
    <submittedName>
        <fullName evidence="2">Uncharacterized protein</fullName>
    </submittedName>
</protein>
<feature type="compositionally biased region" description="Basic and acidic residues" evidence="1">
    <location>
        <begin position="90"/>
        <end position="100"/>
    </location>
</feature>
<evidence type="ECO:0000256" key="1">
    <source>
        <dbReference type="SAM" id="MobiDB-lite"/>
    </source>
</evidence>